<organism evidence="1 2">
    <name type="scientific">Ruminiclostridium papyrosolvens DSM 2782</name>
    <dbReference type="NCBI Taxonomy" id="588581"/>
    <lineage>
        <taxon>Bacteria</taxon>
        <taxon>Bacillati</taxon>
        <taxon>Bacillota</taxon>
        <taxon>Clostridia</taxon>
        <taxon>Eubacteriales</taxon>
        <taxon>Oscillospiraceae</taxon>
        <taxon>Ruminiclostridium</taxon>
    </lineage>
</organism>
<gene>
    <name evidence="1" type="ORF">Cpap_2410</name>
</gene>
<name>F1TB56_9FIRM</name>
<keyword evidence="2" id="KW-1185">Reference proteome</keyword>
<dbReference type="Proteomes" id="UP000003860">
    <property type="component" value="Unassembled WGS sequence"/>
</dbReference>
<dbReference type="EMBL" id="ACXX02000004">
    <property type="protein sequence ID" value="EGD48260.1"/>
    <property type="molecule type" value="Genomic_DNA"/>
</dbReference>
<protein>
    <submittedName>
        <fullName evidence="1">Regulatory protein, MerR</fullName>
    </submittedName>
</protein>
<dbReference type="eggNOG" id="ENOG50344N8">
    <property type="taxonomic scope" value="Bacteria"/>
</dbReference>
<comment type="caution">
    <text evidence="1">The sequence shown here is derived from an EMBL/GenBank/DDBJ whole genome shotgun (WGS) entry which is preliminary data.</text>
</comment>
<accession>F1TB56</accession>
<reference evidence="1" key="1">
    <citation type="submission" date="2009-07" db="EMBL/GenBank/DDBJ databases">
        <authorList>
            <consortium name="US DOE Joint Genome Institute (JGI-PGF)"/>
            <person name="Lucas S."/>
            <person name="Copeland A."/>
            <person name="Lapidus A."/>
            <person name="Glavina del Rio T."/>
            <person name="Tice H."/>
            <person name="Bruce D."/>
            <person name="Goodwin L."/>
            <person name="Pitluck S."/>
            <person name="Larimer F."/>
            <person name="Land M.L."/>
            <person name="Mouttaki H."/>
            <person name="He Z."/>
            <person name="Zhou J."/>
            <person name="Hemme C.L."/>
        </authorList>
    </citation>
    <scope>NUCLEOTIDE SEQUENCE [LARGE SCALE GENOMIC DNA]</scope>
    <source>
        <strain evidence="1">DSM 2782</strain>
    </source>
</reference>
<dbReference type="AlphaFoldDB" id="F1TB56"/>
<dbReference type="STRING" id="588581.Cpap_2410"/>
<evidence type="ECO:0000313" key="2">
    <source>
        <dbReference type="Proteomes" id="UP000003860"/>
    </source>
</evidence>
<dbReference type="RefSeq" id="WP_004618303.1">
    <property type="nucleotide sequence ID" value="NZ_ACXX02000004.1"/>
</dbReference>
<reference evidence="1" key="2">
    <citation type="submission" date="2011-01" db="EMBL/GenBank/DDBJ databases">
        <title>The Non-contiguous Finished genome of Clostridium papyrosolvens.</title>
        <authorList>
            <person name="Lucas S."/>
            <person name="Copeland A."/>
            <person name="Lapidus A."/>
            <person name="Cheng J.-F."/>
            <person name="Goodwin L."/>
            <person name="Pitluck S."/>
            <person name="Misra M."/>
            <person name="Chertkov O."/>
            <person name="Detter J.C."/>
            <person name="Han C."/>
            <person name="Tapia R."/>
            <person name="Land M."/>
            <person name="Hauser L."/>
            <person name="Kyrpides N."/>
            <person name="Ivanova N."/>
            <person name="Pagani I."/>
            <person name="Mouttaki H."/>
            <person name="He Z."/>
            <person name="Zhou J."/>
            <person name="Hemme C.L."/>
            <person name="Woyke T."/>
        </authorList>
    </citation>
    <scope>NUCLEOTIDE SEQUENCE [LARGE SCALE GENOMIC DNA]</scope>
    <source>
        <strain evidence="1">DSM 2782</strain>
    </source>
</reference>
<proteinExistence type="predicted"/>
<sequence>MAEPKRCKECNCTFQYVTSEQLCLSCSQKNESEFRRIKEFLKDNPKSSVSLVATYLEISVSHIQKFIDEGRLEIIEK</sequence>
<evidence type="ECO:0000313" key="1">
    <source>
        <dbReference type="EMBL" id="EGD48260.1"/>
    </source>
</evidence>
<dbReference type="OrthoDB" id="1739831at2"/>